<feature type="chain" id="PRO_5042107216" description="Cyanovirin-N domain-containing protein" evidence="1">
    <location>
        <begin position="18"/>
        <end position="180"/>
    </location>
</feature>
<evidence type="ECO:0000256" key="1">
    <source>
        <dbReference type="SAM" id="SignalP"/>
    </source>
</evidence>
<dbReference type="EMBL" id="BTCM01000001">
    <property type="protein sequence ID" value="GMK54824.1"/>
    <property type="molecule type" value="Genomic_DNA"/>
</dbReference>
<sequence>MLFKPFAFLALAIGAIANEAPAPAPRTNAEALARGLPASPPVPTQSDPSPDFVKTCSWYRIDLSWGRPTLSAVCKDNRGRDQYSQLNLNRCINLTDDGQLACGPGGFTGRSRRERGDLEGAMLKARHGNYGGGRRSRCTDCKSSADTIECSCPIRDGGRIDASYTLGACISNNNGRLTCG</sequence>
<dbReference type="InterPro" id="IPR036673">
    <property type="entry name" value="Cyanovirin-N_sf"/>
</dbReference>
<keyword evidence="4" id="KW-1185">Reference proteome</keyword>
<evidence type="ECO:0000259" key="2">
    <source>
        <dbReference type="Pfam" id="PF08881"/>
    </source>
</evidence>
<evidence type="ECO:0000313" key="4">
    <source>
        <dbReference type="Proteomes" id="UP001222932"/>
    </source>
</evidence>
<reference evidence="3" key="1">
    <citation type="journal article" date="2023" name="BMC Genomics">
        <title>Chromosome-level genome assemblies of Cutaneotrichosporon spp. (Trichosporonales, Basidiomycota) reveal imbalanced evolution between nucleotide sequences and chromosome synteny.</title>
        <authorList>
            <person name="Kobayashi Y."/>
            <person name="Kayamori A."/>
            <person name="Aoki K."/>
            <person name="Shiwa Y."/>
            <person name="Matsutani M."/>
            <person name="Fujita N."/>
            <person name="Sugita T."/>
            <person name="Iwasaki W."/>
            <person name="Tanaka N."/>
            <person name="Takashima M."/>
        </authorList>
    </citation>
    <scope>NUCLEOTIDE SEQUENCE</scope>
    <source>
        <strain evidence="3">HIS016</strain>
    </source>
</reference>
<proteinExistence type="predicted"/>
<feature type="signal peptide" evidence="1">
    <location>
        <begin position="1"/>
        <end position="17"/>
    </location>
</feature>
<protein>
    <recommendedName>
        <fullName evidence="2">Cyanovirin-N domain-containing protein</fullName>
    </recommendedName>
</protein>
<feature type="domain" description="Cyanovirin-N" evidence="2">
    <location>
        <begin position="52"/>
        <end position="178"/>
    </location>
</feature>
<evidence type="ECO:0000313" key="3">
    <source>
        <dbReference type="EMBL" id="GMK54824.1"/>
    </source>
</evidence>
<keyword evidence="1" id="KW-0732">Signal</keyword>
<dbReference type="Gene3D" id="2.30.60.10">
    <property type="entry name" value="Cyanovirin-N"/>
    <property type="match status" value="2"/>
</dbReference>
<dbReference type="InterPro" id="IPR011058">
    <property type="entry name" value="Cyanovirin-N"/>
</dbReference>
<gene>
    <name evidence="3" type="ORF">CspeluHIS016_0114100</name>
</gene>
<dbReference type="Pfam" id="PF08881">
    <property type="entry name" value="CVNH"/>
    <property type="match status" value="1"/>
</dbReference>
<dbReference type="Proteomes" id="UP001222932">
    <property type="component" value="Unassembled WGS sequence"/>
</dbReference>
<dbReference type="SUPFAM" id="SSF51322">
    <property type="entry name" value="Cyanovirin-N"/>
    <property type="match status" value="2"/>
</dbReference>
<accession>A0AAD3TQE7</accession>
<reference evidence="3" key="2">
    <citation type="submission" date="2023-06" db="EMBL/GenBank/DDBJ databases">
        <authorList>
            <person name="Kobayashi Y."/>
            <person name="Kayamori A."/>
            <person name="Aoki K."/>
            <person name="Shiwa Y."/>
            <person name="Fujita N."/>
            <person name="Sugita T."/>
            <person name="Iwasaki W."/>
            <person name="Tanaka N."/>
            <person name="Takashima M."/>
        </authorList>
    </citation>
    <scope>NUCLEOTIDE SEQUENCE</scope>
    <source>
        <strain evidence="3">HIS016</strain>
    </source>
</reference>
<name>A0AAD3TQE7_9TREE</name>
<dbReference type="AlphaFoldDB" id="A0AAD3TQE7"/>
<comment type="caution">
    <text evidence="3">The sequence shown here is derived from an EMBL/GenBank/DDBJ whole genome shotgun (WGS) entry which is preliminary data.</text>
</comment>
<organism evidence="3 4">
    <name type="scientific">Cutaneotrichosporon spelunceum</name>
    <dbReference type="NCBI Taxonomy" id="1672016"/>
    <lineage>
        <taxon>Eukaryota</taxon>
        <taxon>Fungi</taxon>
        <taxon>Dikarya</taxon>
        <taxon>Basidiomycota</taxon>
        <taxon>Agaricomycotina</taxon>
        <taxon>Tremellomycetes</taxon>
        <taxon>Trichosporonales</taxon>
        <taxon>Trichosporonaceae</taxon>
        <taxon>Cutaneotrichosporon</taxon>
    </lineage>
</organism>